<comment type="caution">
    <text evidence="3">The sequence shown here is derived from an EMBL/GenBank/DDBJ whole genome shotgun (WGS) entry which is preliminary data.</text>
</comment>
<dbReference type="Proteomes" id="UP000321393">
    <property type="component" value="Unassembled WGS sequence"/>
</dbReference>
<gene>
    <name evidence="3" type="ORF">E5676_scaffold157G00450</name>
    <name evidence="2" type="ORF">E6C27_scaffold455G00470</name>
</gene>
<organism evidence="3 5">
    <name type="scientific">Cucumis melo var. makuwa</name>
    <name type="common">Oriental melon</name>
    <dbReference type="NCBI Taxonomy" id="1194695"/>
    <lineage>
        <taxon>Eukaryota</taxon>
        <taxon>Viridiplantae</taxon>
        <taxon>Streptophyta</taxon>
        <taxon>Embryophyta</taxon>
        <taxon>Tracheophyta</taxon>
        <taxon>Spermatophyta</taxon>
        <taxon>Magnoliopsida</taxon>
        <taxon>eudicotyledons</taxon>
        <taxon>Gunneridae</taxon>
        <taxon>Pentapetalae</taxon>
        <taxon>rosids</taxon>
        <taxon>fabids</taxon>
        <taxon>Cucurbitales</taxon>
        <taxon>Cucurbitaceae</taxon>
        <taxon>Benincaseae</taxon>
        <taxon>Cucumis</taxon>
    </lineage>
</organism>
<name>A0A5D3C4F7_CUCMM</name>
<protein>
    <submittedName>
        <fullName evidence="3">Zf-CCHC domain-containing protein</fullName>
    </submittedName>
</protein>
<feature type="region of interest" description="Disordered" evidence="1">
    <location>
        <begin position="65"/>
        <end position="88"/>
    </location>
</feature>
<dbReference type="Proteomes" id="UP000321947">
    <property type="component" value="Unassembled WGS sequence"/>
</dbReference>
<dbReference type="EMBL" id="SSTD01013559">
    <property type="protein sequence ID" value="TYK06265.1"/>
    <property type="molecule type" value="Genomic_DNA"/>
</dbReference>
<dbReference type="AlphaFoldDB" id="A0A5D3C4F7"/>
<evidence type="ECO:0000313" key="4">
    <source>
        <dbReference type="Proteomes" id="UP000321393"/>
    </source>
</evidence>
<sequence length="88" mass="10343">MKYSELPQYADVYMASESDRCRRFERGLHFEICTPVTDITKWIDFPELMETTLHMEQSMTEEKSAVELNRGASTASGFRGRKLWRFTP</sequence>
<evidence type="ECO:0000313" key="2">
    <source>
        <dbReference type="EMBL" id="KAA0061217.1"/>
    </source>
</evidence>
<proteinExistence type="predicted"/>
<dbReference type="OrthoDB" id="1937173at2759"/>
<dbReference type="EMBL" id="SSTE01005050">
    <property type="protein sequence ID" value="KAA0061217.1"/>
    <property type="molecule type" value="Genomic_DNA"/>
</dbReference>
<evidence type="ECO:0000313" key="5">
    <source>
        <dbReference type="Proteomes" id="UP000321947"/>
    </source>
</evidence>
<accession>A0A5D3C4F7</accession>
<reference evidence="4 5" key="1">
    <citation type="submission" date="2019-08" db="EMBL/GenBank/DDBJ databases">
        <title>Draft genome sequences of two oriental melons (Cucumis melo L. var makuwa).</title>
        <authorList>
            <person name="Kwon S.-Y."/>
        </authorList>
    </citation>
    <scope>NUCLEOTIDE SEQUENCE [LARGE SCALE GENOMIC DNA]</scope>
    <source>
        <strain evidence="5">cv. Chang Bougi</strain>
        <strain evidence="4">cv. SW 3</strain>
        <tissue evidence="3">Leaf</tissue>
    </source>
</reference>
<evidence type="ECO:0000256" key="1">
    <source>
        <dbReference type="SAM" id="MobiDB-lite"/>
    </source>
</evidence>
<evidence type="ECO:0000313" key="3">
    <source>
        <dbReference type="EMBL" id="TYK06265.1"/>
    </source>
</evidence>
<feature type="compositionally biased region" description="Basic residues" evidence="1">
    <location>
        <begin position="79"/>
        <end position="88"/>
    </location>
</feature>